<dbReference type="EMBL" id="JFKB01000002">
    <property type="protein sequence ID" value="OSQ49728.1"/>
    <property type="molecule type" value="Genomic_DNA"/>
</dbReference>
<comment type="caution">
    <text evidence="1">The sequence shown here is derived from an EMBL/GenBank/DDBJ whole genome shotgun (WGS) entry which is preliminary data.</text>
</comment>
<dbReference type="STRING" id="1293890.TALK_04815"/>
<evidence type="ECO:0000313" key="1">
    <source>
        <dbReference type="EMBL" id="OSQ49728.1"/>
    </source>
</evidence>
<keyword evidence="2" id="KW-1185">Reference proteome</keyword>
<organism evidence="1 2">
    <name type="scientific">Thalassospira alkalitolerans</name>
    <dbReference type="NCBI Taxonomy" id="1293890"/>
    <lineage>
        <taxon>Bacteria</taxon>
        <taxon>Pseudomonadati</taxon>
        <taxon>Pseudomonadota</taxon>
        <taxon>Alphaproteobacteria</taxon>
        <taxon>Rhodospirillales</taxon>
        <taxon>Thalassospiraceae</taxon>
        <taxon>Thalassospira</taxon>
    </lineage>
</organism>
<evidence type="ECO:0000313" key="2">
    <source>
        <dbReference type="Proteomes" id="UP000193396"/>
    </source>
</evidence>
<dbReference type="InterPro" id="IPR021505">
    <property type="entry name" value="Phage_B3_Orf6"/>
</dbReference>
<dbReference type="Pfam" id="PF11363">
    <property type="entry name" value="DUF3164"/>
    <property type="match status" value="1"/>
</dbReference>
<reference evidence="1 2" key="1">
    <citation type="submission" date="2014-03" db="EMBL/GenBank/DDBJ databases">
        <title>The draft genome sequence of Thalassospira alkalitolerans JCM 18968.</title>
        <authorList>
            <person name="Lai Q."/>
            <person name="Shao Z."/>
        </authorList>
    </citation>
    <scope>NUCLEOTIDE SEQUENCE [LARGE SCALE GENOMIC DNA]</scope>
    <source>
        <strain evidence="1 2">JCM 18968</strain>
    </source>
</reference>
<gene>
    <name evidence="1" type="ORF">TALK_04815</name>
</gene>
<dbReference type="OrthoDB" id="7554786at2"/>
<name>A0A1Y2LF43_9PROT</name>
<protein>
    <submittedName>
        <fullName evidence="1">Sulfate transporter</fullName>
    </submittedName>
</protein>
<proteinExistence type="predicted"/>
<sequence length="213" mass="24052">MTNLNEALPVVTVRDQQYLEDAKGKLIPLEQVSDDLRLRDGLVREKLGTVEGLQKQLRDFKIEVMADIQAFIQLSAEKYGVTVGGTKGNVTLTTVKGDMRMMRQVSENLAFDEKLIAAKALIDECIIEWSEGSRPEIQTLVQDAFQTDQQGKISTGRVLGLRRLQIADEKWKRAMEAISDSIHVQDTKAYVRFQKRNETNGKWETLPLDMAAV</sequence>
<dbReference type="Proteomes" id="UP000193396">
    <property type="component" value="Unassembled WGS sequence"/>
</dbReference>
<dbReference type="AlphaFoldDB" id="A0A1Y2LF43"/>
<accession>A0A1Y2LF43</accession>